<name>A0A0G1SLG1_9BACT</name>
<dbReference type="InterPro" id="IPR042174">
    <property type="entry name" value="RecF_2"/>
</dbReference>
<dbReference type="PANTHER" id="PTHR32182">
    <property type="entry name" value="DNA REPLICATION AND REPAIR PROTEIN RECF"/>
    <property type="match status" value="1"/>
</dbReference>
<dbReference type="NCBIfam" id="TIGR00611">
    <property type="entry name" value="recf"/>
    <property type="match status" value="1"/>
</dbReference>
<feature type="domain" description="RecF/RecN/SMC N-terminal" evidence="10">
    <location>
        <begin position="1"/>
        <end position="326"/>
    </location>
</feature>
<keyword evidence="7 9" id="KW-0067">ATP-binding</keyword>
<evidence type="ECO:0000313" key="11">
    <source>
        <dbReference type="EMBL" id="KKU42908.1"/>
    </source>
</evidence>
<dbReference type="Gene3D" id="1.20.1050.90">
    <property type="entry name" value="RecF/RecN/SMC, N-terminal domain"/>
    <property type="match status" value="1"/>
</dbReference>
<evidence type="ECO:0000256" key="8">
    <source>
        <dbReference type="ARBA" id="ARBA00023125"/>
    </source>
</evidence>
<organism evidence="11 12">
    <name type="scientific">Berkelbacteria bacterium GW2011_GWA2_46_7</name>
    <dbReference type="NCBI Taxonomy" id="1618335"/>
    <lineage>
        <taxon>Bacteria</taxon>
        <taxon>Candidatus Berkelbacteria</taxon>
    </lineage>
</organism>
<dbReference type="Proteomes" id="UP000034487">
    <property type="component" value="Unassembled WGS sequence"/>
</dbReference>
<keyword evidence="9" id="KW-0742">SOS response</keyword>
<keyword evidence="8 9" id="KW-0238">DNA-binding</keyword>
<dbReference type="InterPro" id="IPR003395">
    <property type="entry name" value="RecF/RecN/SMC_N"/>
</dbReference>
<evidence type="ECO:0000259" key="10">
    <source>
        <dbReference type="Pfam" id="PF02463"/>
    </source>
</evidence>
<sequence length="340" mass="39328">MISALELENLRNFTEKGLSFTKRSFITGSNGAGKSSILEAVRILSVGKSFRTSRLEEAIRFEERYFRLKATIQTSQELELFYGNQFETEEIKERRLTFAGNQVSWSDFLGEFPTVLFTPNDLDIVLGSPDGRRKYLDSVLWQVSAEYRRTQVEFWQVLRERSALLFMVKINRASPEELSPWNELLSKLTAFIRLTRIGYIDYLNNWLGSKLENQNFKIVVNYQSDPRPIEEFNIQEIKSAQNLFGAHRDELVIKFDDYSARRFASRGQSRLTVAHLKAAEADYLDERTGNPVTILLDDAMSELDSDNTLRLLELYSDEHQLILTSAEPLKLPEPWSTIKL</sequence>
<evidence type="ECO:0000256" key="3">
    <source>
        <dbReference type="ARBA" id="ARBA00020170"/>
    </source>
</evidence>
<reference evidence="11 12" key="1">
    <citation type="journal article" date="2015" name="Nature">
        <title>rRNA introns, odd ribosomes, and small enigmatic genomes across a large radiation of phyla.</title>
        <authorList>
            <person name="Brown C.T."/>
            <person name="Hug L.A."/>
            <person name="Thomas B.C."/>
            <person name="Sharon I."/>
            <person name="Castelle C.J."/>
            <person name="Singh A."/>
            <person name="Wilkins M.J."/>
            <person name="Williams K.H."/>
            <person name="Banfield J.F."/>
        </authorList>
    </citation>
    <scope>NUCLEOTIDE SEQUENCE [LARGE SCALE GENOMIC DNA]</scope>
</reference>
<dbReference type="Gene3D" id="3.40.50.300">
    <property type="entry name" value="P-loop containing nucleotide triphosphate hydrolases"/>
    <property type="match status" value="1"/>
</dbReference>
<protein>
    <recommendedName>
        <fullName evidence="3 9">DNA replication and repair protein RecF</fullName>
    </recommendedName>
</protein>
<dbReference type="GO" id="GO:0005737">
    <property type="term" value="C:cytoplasm"/>
    <property type="evidence" value="ECO:0007669"/>
    <property type="project" value="UniProtKB-SubCell"/>
</dbReference>
<comment type="similarity">
    <text evidence="2 9">Belongs to the RecF family.</text>
</comment>
<dbReference type="Pfam" id="PF02463">
    <property type="entry name" value="SMC_N"/>
    <property type="match status" value="1"/>
</dbReference>
<evidence type="ECO:0000256" key="2">
    <source>
        <dbReference type="ARBA" id="ARBA00008016"/>
    </source>
</evidence>
<dbReference type="HAMAP" id="MF_00365">
    <property type="entry name" value="RecF"/>
    <property type="match status" value="1"/>
</dbReference>
<dbReference type="InterPro" id="IPR027417">
    <property type="entry name" value="P-loop_NTPase"/>
</dbReference>
<gene>
    <name evidence="9" type="primary">recF</name>
    <name evidence="11" type="ORF">UX60_C0043G0002</name>
</gene>
<dbReference type="AlphaFoldDB" id="A0A0G1SLG1"/>
<dbReference type="PROSITE" id="PS00617">
    <property type="entry name" value="RECF_1"/>
    <property type="match status" value="1"/>
</dbReference>
<dbReference type="GO" id="GO:0005524">
    <property type="term" value="F:ATP binding"/>
    <property type="evidence" value="ECO:0007669"/>
    <property type="project" value="UniProtKB-UniRule"/>
</dbReference>
<comment type="caution">
    <text evidence="11">The sequence shown here is derived from an EMBL/GenBank/DDBJ whole genome shotgun (WGS) entry which is preliminary data.</text>
</comment>
<evidence type="ECO:0000256" key="6">
    <source>
        <dbReference type="ARBA" id="ARBA00022741"/>
    </source>
</evidence>
<dbReference type="GO" id="GO:0006302">
    <property type="term" value="P:double-strand break repair"/>
    <property type="evidence" value="ECO:0007669"/>
    <property type="project" value="TreeGrafter"/>
</dbReference>
<feature type="binding site" evidence="9">
    <location>
        <begin position="28"/>
        <end position="35"/>
    </location>
    <ligand>
        <name>ATP</name>
        <dbReference type="ChEBI" id="CHEBI:30616"/>
    </ligand>
</feature>
<comment type="subcellular location">
    <subcellularLocation>
        <location evidence="1 9">Cytoplasm</location>
    </subcellularLocation>
</comment>
<dbReference type="GO" id="GO:0003697">
    <property type="term" value="F:single-stranded DNA binding"/>
    <property type="evidence" value="ECO:0007669"/>
    <property type="project" value="UniProtKB-UniRule"/>
</dbReference>
<keyword evidence="4 9" id="KW-0963">Cytoplasm</keyword>
<dbReference type="GO" id="GO:0000731">
    <property type="term" value="P:DNA synthesis involved in DNA repair"/>
    <property type="evidence" value="ECO:0007669"/>
    <property type="project" value="TreeGrafter"/>
</dbReference>
<proteinExistence type="inferred from homology"/>
<keyword evidence="5 9" id="KW-0235">DNA replication</keyword>
<comment type="function">
    <text evidence="9">The RecF protein is involved in DNA metabolism; it is required for DNA replication and normal SOS inducibility. RecF binds preferentially to single-stranded, linear DNA. It also seems to bind ATP.</text>
</comment>
<dbReference type="GO" id="GO:0009432">
    <property type="term" value="P:SOS response"/>
    <property type="evidence" value="ECO:0007669"/>
    <property type="project" value="UniProtKB-UniRule"/>
</dbReference>
<dbReference type="SUPFAM" id="SSF52540">
    <property type="entry name" value="P-loop containing nucleoside triphosphate hydrolases"/>
    <property type="match status" value="1"/>
</dbReference>
<dbReference type="InterPro" id="IPR001238">
    <property type="entry name" value="DNA-binding_RecF"/>
</dbReference>
<evidence type="ECO:0000256" key="7">
    <source>
        <dbReference type="ARBA" id="ARBA00022840"/>
    </source>
</evidence>
<keyword evidence="9" id="KW-0234">DNA repair</keyword>
<accession>A0A0G1SLG1</accession>
<evidence type="ECO:0000256" key="9">
    <source>
        <dbReference type="HAMAP-Rule" id="MF_00365"/>
    </source>
</evidence>
<evidence type="ECO:0000313" key="12">
    <source>
        <dbReference type="Proteomes" id="UP000034487"/>
    </source>
</evidence>
<evidence type="ECO:0000256" key="5">
    <source>
        <dbReference type="ARBA" id="ARBA00022705"/>
    </source>
</evidence>
<dbReference type="PANTHER" id="PTHR32182:SF0">
    <property type="entry name" value="DNA REPLICATION AND REPAIR PROTEIN RECF"/>
    <property type="match status" value="1"/>
</dbReference>
<keyword evidence="9" id="KW-0227">DNA damage</keyword>
<dbReference type="InterPro" id="IPR018078">
    <property type="entry name" value="DNA-binding_RecF_CS"/>
</dbReference>
<evidence type="ECO:0000256" key="1">
    <source>
        <dbReference type="ARBA" id="ARBA00004496"/>
    </source>
</evidence>
<keyword evidence="6 9" id="KW-0547">Nucleotide-binding</keyword>
<dbReference type="EMBL" id="LCMV01000043">
    <property type="protein sequence ID" value="KKU42908.1"/>
    <property type="molecule type" value="Genomic_DNA"/>
</dbReference>
<dbReference type="GO" id="GO:0006260">
    <property type="term" value="P:DNA replication"/>
    <property type="evidence" value="ECO:0007669"/>
    <property type="project" value="UniProtKB-UniRule"/>
</dbReference>
<evidence type="ECO:0000256" key="4">
    <source>
        <dbReference type="ARBA" id="ARBA00022490"/>
    </source>
</evidence>